<dbReference type="InterPro" id="IPR052158">
    <property type="entry name" value="INH-QAR"/>
</dbReference>
<dbReference type="InterPro" id="IPR018060">
    <property type="entry name" value="HTH_AraC"/>
</dbReference>
<name>A0A2R8B3C6_9RHOB</name>
<reference evidence="6 7" key="1">
    <citation type="submission" date="2018-03" db="EMBL/GenBank/DDBJ databases">
        <authorList>
            <person name="Keele B.F."/>
        </authorList>
    </citation>
    <scope>NUCLEOTIDE SEQUENCE [LARGE SCALE GENOMIC DNA]</scope>
    <source>
        <strain evidence="6 7">CECT 8626</strain>
    </source>
</reference>
<dbReference type="InterPro" id="IPR002818">
    <property type="entry name" value="DJ-1/PfpI"/>
</dbReference>
<dbReference type="SMART" id="SM00342">
    <property type="entry name" value="HTH_ARAC"/>
    <property type="match status" value="1"/>
</dbReference>
<accession>A0A2R8B3C6</accession>
<proteinExistence type="predicted"/>
<evidence type="ECO:0000256" key="3">
    <source>
        <dbReference type="ARBA" id="ARBA00023163"/>
    </source>
</evidence>
<dbReference type="PANTHER" id="PTHR43130">
    <property type="entry name" value="ARAC-FAMILY TRANSCRIPTIONAL REGULATOR"/>
    <property type="match status" value="1"/>
</dbReference>
<dbReference type="InterPro" id="IPR009057">
    <property type="entry name" value="Homeodomain-like_sf"/>
</dbReference>
<evidence type="ECO:0000256" key="4">
    <source>
        <dbReference type="SAM" id="MobiDB-lite"/>
    </source>
</evidence>
<keyword evidence="3" id="KW-0804">Transcription</keyword>
<dbReference type="Pfam" id="PF01965">
    <property type="entry name" value="DJ-1_PfpI"/>
    <property type="match status" value="1"/>
</dbReference>
<dbReference type="PROSITE" id="PS01124">
    <property type="entry name" value="HTH_ARAC_FAMILY_2"/>
    <property type="match status" value="1"/>
</dbReference>
<evidence type="ECO:0000313" key="7">
    <source>
        <dbReference type="Proteomes" id="UP000244924"/>
    </source>
</evidence>
<protein>
    <submittedName>
        <fullName evidence="6">HTH-type transcriptional regulator CdhR</fullName>
    </submittedName>
</protein>
<feature type="region of interest" description="Disordered" evidence="4">
    <location>
        <begin position="324"/>
        <end position="348"/>
    </location>
</feature>
<dbReference type="CDD" id="cd03136">
    <property type="entry name" value="GATase1_AraC_ArgR_like"/>
    <property type="match status" value="1"/>
</dbReference>
<feature type="domain" description="HTH araC/xylS-type" evidence="5">
    <location>
        <begin position="225"/>
        <end position="323"/>
    </location>
</feature>
<dbReference type="InterPro" id="IPR018062">
    <property type="entry name" value="HTH_AraC-typ_CS"/>
</dbReference>
<dbReference type="PROSITE" id="PS00041">
    <property type="entry name" value="HTH_ARAC_FAMILY_1"/>
    <property type="match status" value="2"/>
</dbReference>
<sequence length="348" mass="37386">MKPEPPVFAPGPEPLSVAILVMADTNALSLAASVDPMRAANRRAGRTLFTWAYHSADGGPVPLTAGFEIATEPLTDATRADVLMIVAGFRLAEQATPPLLARLRRLAPRLRAMVGIDGGPWFLALAGLLDGHAATVHWEDLESFADRFPAIDVRRDRYVVSGPMVTTGGAAPCLDMMLELIRARHGAELALRVAGAFVYDPLHAAAVPQQAVSAARLARFHPALGRAVQLMEDAIEDPPAVAAIAQRLGLSQRRLEMLFADRIGVSPGRFFLDLRLDEARRMVTDSALPLQDVALRTGFSGQAAFARAFRSRFGTTASALRHASRGLNRASDAPYAPPRSRPARRPTG</sequence>
<dbReference type="PANTHER" id="PTHR43130:SF3">
    <property type="entry name" value="HTH-TYPE TRANSCRIPTIONAL REGULATOR RV1931C"/>
    <property type="match status" value="1"/>
</dbReference>
<dbReference type="Pfam" id="PF12833">
    <property type="entry name" value="HTH_18"/>
    <property type="match status" value="1"/>
</dbReference>
<dbReference type="Proteomes" id="UP000244924">
    <property type="component" value="Unassembled WGS sequence"/>
</dbReference>
<keyword evidence="7" id="KW-1185">Reference proteome</keyword>
<evidence type="ECO:0000259" key="5">
    <source>
        <dbReference type="PROSITE" id="PS01124"/>
    </source>
</evidence>
<dbReference type="AlphaFoldDB" id="A0A2R8B3C6"/>
<dbReference type="Gene3D" id="1.10.10.60">
    <property type="entry name" value="Homeodomain-like"/>
    <property type="match status" value="2"/>
</dbReference>
<dbReference type="EMBL" id="OMOQ01000001">
    <property type="protein sequence ID" value="SPH17171.1"/>
    <property type="molecule type" value="Genomic_DNA"/>
</dbReference>
<dbReference type="Gene3D" id="3.40.50.880">
    <property type="match status" value="1"/>
</dbReference>
<keyword evidence="2" id="KW-0238">DNA-binding</keyword>
<dbReference type="InterPro" id="IPR029062">
    <property type="entry name" value="Class_I_gatase-like"/>
</dbReference>
<evidence type="ECO:0000313" key="6">
    <source>
        <dbReference type="EMBL" id="SPH17171.1"/>
    </source>
</evidence>
<dbReference type="GO" id="GO:0043565">
    <property type="term" value="F:sequence-specific DNA binding"/>
    <property type="evidence" value="ECO:0007669"/>
    <property type="project" value="InterPro"/>
</dbReference>
<dbReference type="OrthoDB" id="9793400at2"/>
<keyword evidence="1" id="KW-0805">Transcription regulation</keyword>
<gene>
    <name evidence="6" type="primary">cdhR_1</name>
    <name evidence="6" type="ORF">DEA8626_00687</name>
</gene>
<organism evidence="6 7">
    <name type="scientific">Albidovulum aquaemixtae</name>
    <dbReference type="NCBI Taxonomy" id="1542388"/>
    <lineage>
        <taxon>Bacteria</taxon>
        <taxon>Pseudomonadati</taxon>
        <taxon>Pseudomonadota</taxon>
        <taxon>Alphaproteobacteria</taxon>
        <taxon>Rhodobacterales</taxon>
        <taxon>Paracoccaceae</taxon>
        <taxon>Albidovulum</taxon>
    </lineage>
</organism>
<dbReference type="SUPFAM" id="SSF46689">
    <property type="entry name" value="Homeodomain-like"/>
    <property type="match status" value="2"/>
</dbReference>
<evidence type="ECO:0000256" key="1">
    <source>
        <dbReference type="ARBA" id="ARBA00023015"/>
    </source>
</evidence>
<evidence type="ECO:0000256" key="2">
    <source>
        <dbReference type="ARBA" id="ARBA00023125"/>
    </source>
</evidence>
<dbReference type="SUPFAM" id="SSF52317">
    <property type="entry name" value="Class I glutamine amidotransferase-like"/>
    <property type="match status" value="1"/>
</dbReference>
<dbReference type="RefSeq" id="WP_108851643.1">
    <property type="nucleotide sequence ID" value="NZ_OMOQ01000001.1"/>
</dbReference>
<dbReference type="GO" id="GO:0003700">
    <property type="term" value="F:DNA-binding transcription factor activity"/>
    <property type="evidence" value="ECO:0007669"/>
    <property type="project" value="InterPro"/>
</dbReference>